<dbReference type="InterPro" id="IPR036983">
    <property type="entry name" value="AIM24_sf"/>
</dbReference>
<name>A0A7G5FED1_9CORY</name>
<organism evidence="1 2">
    <name type="scientific">Corynebacterium hindlerae</name>
    <dbReference type="NCBI Taxonomy" id="699041"/>
    <lineage>
        <taxon>Bacteria</taxon>
        <taxon>Bacillati</taxon>
        <taxon>Actinomycetota</taxon>
        <taxon>Actinomycetes</taxon>
        <taxon>Mycobacteriales</taxon>
        <taxon>Corynebacteriaceae</taxon>
        <taxon>Corynebacterium</taxon>
    </lineage>
</organism>
<dbReference type="RefSeq" id="WP_182385779.1">
    <property type="nucleotide sequence ID" value="NZ_CP059833.1"/>
</dbReference>
<keyword evidence="2" id="KW-1185">Reference proteome</keyword>
<gene>
    <name evidence="1" type="ORF">HW450_11665</name>
</gene>
<dbReference type="PANTHER" id="PTHR38074:SF1">
    <property type="entry name" value="ALTERED INHERITANCE OF MITOCHONDRIA PROTEIN 24, MITOCHONDRIAL"/>
    <property type="match status" value="1"/>
</dbReference>
<dbReference type="PANTHER" id="PTHR38074">
    <property type="entry name" value="ALTERED INHERITANCE OF MITOCHONDRIA PROTEIN 24, MITOCHONDRIAL"/>
    <property type="match status" value="1"/>
</dbReference>
<dbReference type="Proteomes" id="UP000515570">
    <property type="component" value="Chromosome"/>
</dbReference>
<accession>A0A7G5FED1</accession>
<dbReference type="AlphaFoldDB" id="A0A7G5FED1"/>
<evidence type="ECO:0000313" key="2">
    <source>
        <dbReference type="Proteomes" id="UP000515570"/>
    </source>
</evidence>
<evidence type="ECO:0000313" key="1">
    <source>
        <dbReference type="EMBL" id="QMV84972.1"/>
    </source>
</evidence>
<dbReference type="InterPro" id="IPR016031">
    <property type="entry name" value="Trp_RNA-bd_attenuator-like_dom"/>
</dbReference>
<dbReference type="InterPro" id="IPR002838">
    <property type="entry name" value="AIM24"/>
</dbReference>
<dbReference type="Gene3D" id="3.60.160.10">
    <property type="entry name" value="Mitochondrial biogenesis AIM24"/>
    <property type="match status" value="1"/>
</dbReference>
<protein>
    <submittedName>
        <fullName evidence="1">AIM24 family protein</fullName>
    </submittedName>
</protein>
<sequence>MAIYGELFQKFEENQSTDQFVQQNRKLLKLNLSQGPIQAKVGSMVSYQGDVRFQNKGSGILGKMFKKHVTGEGVEMMEISGTGQVFLADLAQEVQIFSLDNDTVSVNGNNVLAFSSTINWDVHRVKGGAVMTGGLFNVSLHGTGFVAITTEGEPMALNVSEAPTFADPQAAVLWTGGVTMQVKTDFSGGLRSMIHGGTGEAFQLAFGGHGIVVIQPSEGEKWNKLATDAGTTSGKMLGSLFE</sequence>
<dbReference type="EMBL" id="CP059833">
    <property type="protein sequence ID" value="QMV84972.1"/>
    <property type="molecule type" value="Genomic_DNA"/>
</dbReference>
<proteinExistence type="predicted"/>
<reference evidence="1 2" key="1">
    <citation type="submission" date="2020-07" db="EMBL/GenBank/DDBJ databases">
        <title>non toxigenic Corynebacterium sp. nov from a clinical source.</title>
        <authorList>
            <person name="Bernier A.-M."/>
            <person name="Bernard K."/>
        </authorList>
    </citation>
    <scope>NUCLEOTIDE SEQUENCE [LARGE SCALE GENOMIC DNA]</scope>
    <source>
        <strain evidence="2">NML 93-0612</strain>
    </source>
</reference>
<dbReference type="SUPFAM" id="SSF51219">
    <property type="entry name" value="TRAP-like"/>
    <property type="match status" value="1"/>
</dbReference>
<dbReference type="Pfam" id="PF01987">
    <property type="entry name" value="AIM24"/>
    <property type="match status" value="1"/>
</dbReference>